<reference evidence="1" key="1">
    <citation type="submission" date="2020-11" db="EMBL/GenBank/DDBJ databases">
        <title>Chlorella ohadii genome sequencing and assembly.</title>
        <authorList>
            <person name="Murik O."/>
            <person name="Treves H."/>
            <person name="Kedem I."/>
            <person name="Shotland Y."/>
            <person name="Kaplan A."/>
        </authorList>
    </citation>
    <scope>NUCLEOTIDE SEQUENCE</scope>
    <source>
        <strain evidence="1">1</strain>
    </source>
</reference>
<proteinExistence type="predicted"/>
<dbReference type="EMBL" id="JADXDR010000266">
    <property type="protein sequence ID" value="KAI7835441.1"/>
    <property type="molecule type" value="Genomic_DNA"/>
</dbReference>
<accession>A0AAD5DFW6</accession>
<name>A0AAD5DFW6_9CHLO</name>
<protein>
    <submittedName>
        <fullName evidence="1">Uncharacterized protein</fullName>
    </submittedName>
</protein>
<gene>
    <name evidence="1" type="ORF">COHA_010658</name>
</gene>
<dbReference type="Proteomes" id="UP001205105">
    <property type="component" value="Unassembled WGS sequence"/>
</dbReference>
<evidence type="ECO:0000313" key="1">
    <source>
        <dbReference type="EMBL" id="KAI7835441.1"/>
    </source>
</evidence>
<keyword evidence="2" id="KW-1185">Reference proteome</keyword>
<evidence type="ECO:0000313" key="2">
    <source>
        <dbReference type="Proteomes" id="UP001205105"/>
    </source>
</evidence>
<dbReference type="AlphaFoldDB" id="A0AAD5DFW6"/>
<organism evidence="1 2">
    <name type="scientific">Chlorella ohadii</name>
    <dbReference type="NCBI Taxonomy" id="2649997"/>
    <lineage>
        <taxon>Eukaryota</taxon>
        <taxon>Viridiplantae</taxon>
        <taxon>Chlorophyta</taxon>
        <taxon>core chlorophytes</taxon>
        <taxon>Trebouxiophyceae</taxon>
        <taxon>Chlorellales</taxon>
        <taxon>Chlorellaceae</taxon>
        <taxon>Chlorella clade</taxon>
        <taxon>Chlorella</taxon>
    </lineage>
</organism>
<comment type="caution">
    <text evidence="1">The sequence shown here is derived from an EMBL/GenBank/DDBJ whole genome shotgun (WGS) entry which is preliminary data.</text>
</comment>
<sequence length="205" mass="21057">MVSLDDQILPLFVAPPTGLRTAPLLVPTAPAAYGACTGDAWRATATHIDVNAGVADCFAGLDTEQCHQRWTATTEARLTAGWSSGEAAVQFFEAWCALVARRRPHFSAPKFQAAAEAAAGHEQLSAAQLGRLLAAEAALPADLTTTVNAWLAGWTAGVAGRRAALVRAQAKAATTTAVRGRRATARSAAGAVELAQGAPALAAFA</sequence>